<sequence>MFIQKWITDGKVATFPDFTVNFRILYSSYSFCKKSLFSAIKCECSIAAFASGNLLPHLELGLVLPILAALVFPAKLLLVQLLRHASGGLLPSSAFELPPQCPRRTGLHPTHLRCPNLLVAGQYHRPAAANDEPPKCAGPEPLRAN</sequence>
<organism evidence="1 2">
    <name type="scientific">Leptidea sinapis</name>
    <dbReference type="NCBI Taxonomy" id="189913"/>
    <lineage>
        <taxon>Eukaryota</taxon>
        <taxon>Metazoa</taxon>
        <taxon>Ecdysozoa</taxon>
        <taxon>Arthropoda</taxon>
        <taxon>Hexapoda</taxon>
        <taxon>Insecta</taxon>
        <taxon>Pterygota</taxon>
        <taxon>Neoptera</taxon>
        <taxon>Endopterygota</taxon>
        <taxon>Lepidoptera</taxon>
        <taxon>Glossata</taxon>
        <taxon>Ditrysia</taxon>
        <taxon>Papilionoidea</taxon>
        <taxon>Pieridae</taxon>
        <taxon>Dismorphiinae</taxon>
        <taxon>Leptidea</taxon>
    </lineage>
</organism>
<evidence type="ECO:0000313" key="2">
    <source>
        <dbReference type="Proteomes" id="UP000324832"/>
    </source>
</evidence>
<protein>
    <submittedName>
        <fullName evidence="1">Uncharacterized protein</fullName>
    </submittedName>
</protein>
<dbReference type="EMBL" id="FZQP02002460">
    <property type="protein sequence ID" value="VVC95859.1"/>
    <property type="molecule type" value="Genomic_DNA"/>
</dbReference>
<evidence type="ECO:0000313" key="1">
    <source>
        <dbReference type="EMBL" id="VVC95859.1"/>
    </source>
</evidence>
<dbReference type="AlphaFoldDB" id="A0A5E4QDK3"/>
<name>A0A5E4QDK3_9NEOP</name>
<keyword evidence="2" id="KW-1185">Reference proteome</keyword>
<reference evidence="1 2" key="1">
    <citation type="submission" date="2017-07" db="EMBL/GenBank/DDBJ databases">
        <authorList>
            <person name="Talla V."/>
            <person name="Backstrom N."/>
        </authorList>
    </citation>
    <scope>NUCLEOTIDE SEQUENCE [LARGE SCALE GENOMIC DNA]</scope>
</reference>
<proteinExistence type="predicted"/>
<accession>A0A5E4QDK3</accession>
<dbReference type="Proteomes" id="UP000324832">
    <property type="component" value="Unassembled WGS sequence"/>
</dbReference>
<gene>
    <name evidence="1" type="ORF">LSINAPIS_LOCUS7485</name>
</gene>